<evidence type="ECO:0000313" key="1">
    <source>
        <dbReference type="EMBL" id="KAK9041064.1"/>
    </source>
</evidence>
<proteinExistence type="predicted"/>
<dbReference type="Proteomes" id="UP001396334">
    <property type="component" value="Unassembled WGS sequence"/>
</dbReference>
<evidence type="ECO:0000313" key="2">
    <source>
        <dbReference type="Proteomes" id="UP001396334"/>
    </source>
</evidence>
<reference evidence="1 2" key="1">
    <citation type="journal article" date="2024" name="G3 (Bethesda)">
        <title>Genome assembly of Hibiscus sabdariffa L. provides insights into metabolisms of medicinal natural products.</title>
        <authorList>
            <person name="Kim T."/>
        </authorList>
    </citation>
    <scope>NUCLEOTIDE SEQUENCE [LARGE SCALE GENOMIC DNA]</scope>
    <source>
        <strain evidence="1">TK-2024</strain>
        <tissue evidence="1">Old leaves</tissue>
    </source>
</reference>
<gene>
    <name evidence="1" type="ORF">V6N11_016187</name>
</gene>
<accession>A0ABR2TUU9</accession>
<sequence length="144" mass="16306">MQDAHCALLMMQGSKYAEAYQLSSETVKQFYEKWVYTSLVKPLVSMLLLVVVIDNVNMLGQESLGGVSYTVNRLSKEKNLSVYESFLLLTKVAIICTGWNSSLEAIFYYNRVDLKGLSFKFPTTIILYELLNLVVVIDNVKMLG</sequence>
<protein>
    <submittedName>
        <fullName evidence="1">Uncharacterized protein</fullName>
    </submittedName>
</protein>
<name>A0ABR2TUU9_9ROSI</name>
<organism evidence="1 2">
    <name type="scientific">Hibiscus sabdariffa</name>
    <name type="common">roselle</name>
    <dbReference type="NCBI Taxonomy" id="183260"/>
    <lineage>
        <taxon>Eukaryota</taxon>
        <taxon>Viridiplantae</taxon>
        <taxon>Streptophyta</taxon>
        <taxon>Embryophyta</taxon>
        <taxon>Tracheophyta</taxon>
        <taxon>Spermatophyta</taxon>
        <taxon>Magnoliopsida</taxon>
        <taxon>eudicotyledons</taxon>
        <taxon>Gunneridae</taxon>
        <taxon>Pentapetalae</taxon>
        <taxon>rosids</taxon>
        <taxon>malvids</taxon>
        <taxon>Malvales</taxon>
        <taxon>Malvaceae</taxon>
        <taxon>Malvoideae</taxon>
        <taxon>Hibiscus</taxon>
    </lineage>
</organism>
<comment type="caution">
    <text evidence="1">The sequence shown here is derived from an EMBL/GenBank/DDBJ whole genome shotgun (WGS) entry which is preliminary data.</text>
</comment>
<keyword evidence="2" id="KW-1185">Reference proteome</keyword>
<dbReference type="EMBL" id="JBBPBN010000004">
    <property type="protein sequence ID" value="KAK9041064.1"/>
    <property type="molecule type" value="Genomic_DNA"/>
</dbReference>